<keyword evidence="2" id="KW-0472">Membrane</keyword>
<name>A0A8S5SQS6_9CAUD</name>
<reference evidence="3" key="1">
    <citation type="journal article" date="2021" name="Proc. Natl. Acad. Sci. U.S.A.">
        <title>A Catalog of Tens of Thousands of Viruses from Human Metagenomes Reveals Hidden Associations with Chronic Diseases.</title>
        <authorList>
            <person name="Tisza M.J."/>
            <person name="Buck C.B."/>
        </authorList>
    </citation>
    <scope>NUCLEOTIDE SEQUENCE</scope>
    <source>
        <strain evidence="3">CtJyX12</strain>
    </source>
</reference>
<protein>
    <submittedName>
        <fullName evidence="3">Uncharacterized protein</fullName>
    </submittedName>
</protein>
<evidence type="ECO:0000313" key="3">
    <source>
        <dbReference type="EMBL" id="DAF53047.1"/>
    </source>
</evidence>
<organism evidence="3">
    <name type="scientific">Siphoviridae sp. ctJyX12</name>
    <dbReference type="NCBI Taxonomy" id="2827840"/>
    <lineage>
        <taxon>Viruses</taxon>
        <taxon>Duplodnaviria</taxon>
        <taxon>Heunggongvirae</taxon>
        <taxon>Uroviricota</taxon>
        <taxon>Caudoviricetes</taxon>
    </lineage>
</organism>
<keyword evidence="2" id="KW-1133">Transmembrane helix</keyword>
<feature type="compositionally biased region" description="Low complexity" evidence="1">
    <location>
        <begin position="1"/>
        <end position="34"/>
    </location>
</feature>
<proteinExistence type="predicted"/>
<keyword evidence="2" id="KW-0812">Transmembrane</keyword>
<accession>A0A8S5SQS6</accession>
<dbReference type="EMBL" id="BK032646">
    <property type="protein sequence ID" value="DAF53047.1"/>
    <property type="molecule type" value="Genomic_DNA"/>
</dbReference>
<evidence type="ECO:0000256" key="2">
    <source>
        <dbReference type="SAM" id="Phobius"/>
    </source>
</evidence>
<feature type="compositionally biased region" description="Polar residues" evidence="1">
    <location>
        <begin position="39"/>
        <end position="50"/>
    </location>
</feature>
<feature type="transmembrane region" description="Helical" evidence="2">
    <location>
        <begin position="77"/>
        <end position="100"/>
    </location>
</feature>
<evidence type="ECO:0000256" key="1">
    <source>
        <dbReference type="SAM" id="MobiDB-lite"/>
    </source>
</evidence>
<feature type="region of interest" description="Disordered" evidence="1">
    <location>
        <begin position="1"/>
        <end position="58"/>
    </location>
</feature>
<sequence length="103" mass="10104">MSSNSATGAGSTSSDSGVSGASSADDSQSSGVAGLDFADSSQSGAPTTRALTKPATPVSALLNPERGSASYGSGSNWWQWILVGIGGSGLVGAGAWALLLRRR</sequence>